<dbReference type="STRING" id="28045.AWB95_09355"/>
<dbReference type="GO" id="GO:0003677">
    <property type="term" value="F:DNA binding"/>
    <property type="evidence" value="ECO:0007669"/>
    <property type="project" value="UniProtKB-UniRule"/>
</dbReference>
<sequence length="181" mass="20090">MVREDWVVGGDRRHAAADRIYAAATELIVRKGLDAFDIDTLAARVHCSRATIYRYAGGKAQIRDAVLMRMAARIVDTVRRAVDGLSGSERMITAITVALEEIRSDPMRRLMLDSTTAADLGDLHSSPVLARLAADLTGITDDDSQAAQWIVRVVMSLAYWPIGDSRREEEMLRRFVTPAFN</sequence>
<organism evidence="4 6">
    <name type="scientific">Mycobacterium celatum</name>
    <dbReference type="NCBI Taxonomy" id="28045"/>
    <lineage>
        <taxon>Bacteria</taxon>
        <taxon>Bacillati</taxon>
        <taxon>Actinomycetota</taxon>
        <taxon>Actinomycetes</taxon>
        <taxon>Mycobacteriales</taxon>
        <taxon>Mycobacteriaceae</taxon>
        <taxon>Mycobacterium</taxon>
    </lineage>
</organism>
<dbReference type="SUPFAM" id="SSF46689">
    <property type="entry name" value="Homeodomain-like"/>
    <property type="match status" value="1"/>
</dbReference>
<evidence type="ECO:0000313" key="5">
    <source>
        <dbReference type="EMBL" id="PIB80149.1"/>
    </source>
</evidence>
<dbReference type="PROSITE" id="PS50977">
    <property type="entry name" value="HTH_TETR_2"/>
    <property type="match status" value="1"/>
</dbReference>
<dbReference type="Proteomes" id="UP000193907">
    <property type="component" value="Unassembled WGS sequence"/>
</dbReference>
<dbReference type="RefSeq" id="WP_062539689.1">
    <property type="nucleotide sequence ID" value="NZ_BBUN01000134.1"/>
</dbReference>
<evidence type="ECO:0000256" key="1">
    <source>
        <dbReference type="ARBA" id="ARBA00023125"/>
    </source>
</evidence>
<dbReference type="Proteomes" id="UP000230971">
    <property type="component" value="Unassembled WGS sequence"/>
</dbReference>
<feature type="domain" description="HTH tetR-type" evidence="3">
    <location>
        <begin position="14"/>
        <end position="74"/>
    </location>
</feature>
<comment type="caution">
    <text evidence="4">The sequence shown here is derived from an EMBL/GenBank/DDBJ whole genome shotgun (WGS) entry which is preliminary data.</text>
</comment>
<evidence type="ECO:0000256" key="2">
    <source>
        <dbReference type="PROSITE-ProRule" id="PRU00335"/>
    </source>
</evidence>
<dbReference type="InterPro" id="IPR001647">
    <property type="entry name" value="HTH_TetR"/>
</dbReference>
<dbReference type="OrthoDB" id="4569533at2"/>
<reference evidence="4 6" key="1">
    <citation type="submission" date="2016-01" db="EMBL/GenBank/DDBJ databases">
        <title>The new phylogeny of the genus Mycobacterium.</title>
        <authorList>
            <person name="Tarcisio F."/>
            <person name="Conor M."/>
            <person name="Antonella G."/>
            <person name="Elisabetta G."/>
            <person name="Giulia F.S."/>
            <person name="Sara T."/>
            <person name="Anna F."/>
            <person name="Clotilde B."/>
            <person name="Roberto B."/>
            <person name="Veronica D.S."/>
            <person name="Fabio R."/>
            <person name="Monica P."/>
            <person name="Olivier J."/>
            <person name="Enrico T."/>
            <person name="Nicola S."/>
        </authorList>
    </citation>
    <scope>NUCLEOTIDE SEQUENCE [LARGE SCALE GENOMIC DNA]</scope>
    <source>
        <strain evidence="4 6">DSM 44243</strain>
    </source>
</reference>
<proteinExistence type="predicted"/>
<dbReference type="InterPro" id="IPR009057">
    <property type="entry name" value="Homeodomain-like_sf"/>
</dbReference>
<accession>A0A1X1RSU6</accession>
<keyword evidence="6" id="KW-1185">Reference proteome</keyword>
<dbReference type="EMBL" id="LQOM01000024">
    <property type="protein sequence ID" value="ORV14912.1"/>
    <property type="molecule type" value="Genomic_DNA"/>
</dbReference>
<feature type="DNA-binding region" description="H-T-H motif" evidence="2">
    <location>
        <begin position="37"/>
        <end position="56"/>
    </location>
</feature>
<evidence type="ECO:0000313" key="6">
    <source>
        <dbReference type="Proteomes" id="UP000193907"/>
    </source>
</evidence>
<dbReference type="AlphaFoldDB" id="A0A1X1RSU6"/>
<protein>
    <submittedName>
        <fullName evidence="4 5">Transcriptional regulator</fullName>
    </submittedName>
</protein>
<dbReference type="EMBL" id="PDKV01000004">
    <property type="protein sequence ID" value="PIB80149.1"/>
    <property type="molecule type" value="Genomic_DNA"/>
</dbReference>
<name>A0A1X1RSU6_MYCCE</name>
<evidence type="ECO:0000313" key="7">
    <source>
        <dbReference type="Proteomes" id="UP000230971"/>
    </source>
</evidence>
<dbReference type="Pfam" id="PF00440">
    <property type="entry name" value="TetR_N"/>
    <property type="match status" value="1"/>
</dbReference>
<dbReference type="Gene3D" id="1.10.357.10">
    <property type="entry name" value="Tetracycline Repressor, domain 2"/>
    <property type="match status" value="1"/>
</dbReference>
<reference evidence="5 7" key="2">
    <citation type="journal article" date="2017" name="Infect. Genet. Evol.">
        <title>The new phylogeny of the genus Mycobacterium: The old and the news.</title>
        <authorList>
            <person name="Tortoli E."/>
            <person name="Fedrizzi T."/>
            <person name="Meehan C.J."/>
            <person name="Trovato A."/>
            <person name="Grottola A."/>
            <person name="Giacobazzi E."/>
            <person name="Serpini G.F."/>
            <person name="Tagliazucchi S."/>
            <person name="Fabio A."/>
            <person name="Bettua C."/>
            <person name="Bertorelli R."/>
            <person name="Frascaro F."/>
            <person name="De Sanctis V."/>
            <person name="Pecorari M."/>
            <person name="Jousson O."/>
            <person name="Segata N."/>
            <person name="Cirillo D.M."/>
        </authorList>
    </citation>
    <scope>NUCLEOTIDE SEQUENCE [LARGE SCALE GENOMIC DNA]</scope>
    <source>
        <strain evidence="5 7">NCTC 12882</strain>
    </source>
</reference>
<evidence type="ECO:0000259" key="3">
    <source>
        <dbReference type="PROSITE" id="PS50977"/>
    </source>
</evidence>
<gene>
    <name evidence="4" type="ORF">AWB95_09355</name>
    <name evidence="5" type="ORF">CQY23_05390</name>
</gene>
<evidence type="ECO:0000313" key="4">
    <source>
        <dbReference type="EMBL" id="ORV14912.1"/>
    </source>
</evidence>
<keyword evidence="1 2" id="KW-0238">DNA-binding</keyword>